<evidence type="ECO:0008006" key="3">
    <source>
        <dbReference type="Google" id="ProtNLM"/>
    </source>
</evidence>
<organism evidence="1 2">
    <name type="scientific">Streptomyces coeruleorubidus</name>
    <dbReference type="NCBI Taxonomy" id="116188"/>
    <lineage>
        <taxon>Bacteria</taxon>
        <taxon>Bacillati</taxon>
        <taxon>Actinomycetota</taxon>
        <taxon>Actinomycetes</taxon>
        <taxon>Kitasatosporales</taxon>
        <taxon>Streptomycetaceae</taxon>
        <taxon>Streptomyces</taxon>
    </lineage>
</organism>
<evidence type="ECO:0000313" key="2">
    <source>
        <dbReference type="Proteomes" id="UP001305002"/>
    </source>
</evidence>
<protein>
    <recommendedName>
        <fullName evidence="3">SAM-dependent methyltransferase</fullName>
    </recommendedName>
</protein>
<keyword evidence="2" id="KW-1185">Reference proteome</keyword>
<dbReference type="RefSeq" id="WP_268250144.1">
    <property type="nucleotide sequence ID" value="NZ_BMTB01000006.1"/>
</dbReference>
<evidence type="ECO:0000313" key="1">
    <source>
        <dbReference type="EMBL" id="WOT35737.1"/>
    </source>
</evidence>
<gene>
    <name evidence="1" type="ORF">R5U08_17055</name>
</gene>
<name>A0ABZ0KD75_STRC4</name>
<sequence length="40" mass="4671">MSSHHTAPAREPARLPSYEEYEQYDRYEVFPHDVEGAYAA</sequence>
<dbReference type="EMBL" id="CP137524">
    <property type="protein sequence ID" value="WOT35737.1"/>
    <property type="molecule type" value="Genomic_DNA"/>
</dbReference>
<dbReference type="Proteomes" id="UP001305002">
    <property type="component" value="Chromosome"/>
</dbReference>
<dbReference type="GeneID" id="91422964"/>
<reference evidence="1 2" key="1">
    <citation type="journal article" date="2021" name="J. Microbiol. Biotechnol.">
        <title>An Efficient Markerless Deletion System Suitable for the Industrial Strains of Streptomyces.</title>
        <authorList>
            <person name="Dong J."/>
            <person name="Wei J."/>
            <person name="Li H."/>
            <person name="Zhao S."/>
            <person name="Guan W."/>
        </authorList>
    </citation>
    <scope>NUCLEOTIDE SEQUENCE [LARGE SCALE GENOMIC DNA]</scope>
    <source>
        <strain evidence="1 2">CICC 11043</strain>
    </source>
</reference>
<accession>A0ABZ0KD75</accession>
<reference evidence="1 2" key="2">
    <citation type="journal article" date="2024" name="Microb. Biotechnol.">
        <title>The involvement of multiple ABC transporters in daunorubicin efflux in Streptomyces coeruleorubidus.</title>
        <authorList>
            <person name="Dong J."/>
            <person name="Ning J."/>
            <person name="Tian Y."/>
            <person name="Li H."/>
            <person name="Chen H."/>
            <person name="Guan W."/>
        </authorList>
    </citation>
    <scope>NUCLEOTIDE SEQUENCE [LARGE SCALE GENOMIC DNA]</scope>
    <source>
        <strain evidence="1 2">CICC 11043</strain>
    </source>
</reference>
<proteinExistence type="predicted"/>